<feature type="compositionally biased region" description="Polar residues" evidence="1">
    <location>
        <begin position="147"/>
        <end position="162"/>
    </location>
</feature>
<dbReference type="AlphaFoldDB" id="H2YS10"/>
<keyword evidence="2" id="KW-0472">Membrane</keyword>
<evidence type="ECO:0000256" key="1">
    <source>
        <dbReference type="SAM" id="MobiDB-lite"/>
    </source>
</evidence>
<dbReference type="HOGENOM" id="CLU_1149429_0_0_1"/>
<keyword evidence="2" id="KW-1133">Transmembrane helix</keyword>
<protein>
    <submittedName>
        <fullName evidence="3">Uncharacterized protein</fullName>
    </submittedName>
</protein>
<reference evidence="3" key="2">
    <citation type="submission" date="2025-08" db="UniProtKB">
        <authorList>
            <consortium name="Ensembl"/>
        </authorList>
    </citation>
    <scope>IDENTIFICATION</scope>
</reference>
<feature type="compositionally biased region" description="Polar residues" evidence="1">
    <location>
        <begin position="213"/>
        <end position="242"/>
    </location>
</feature>
<evidence type="ECO:0000313" key="4">
    <source>
        <dbReference type="Proteomes" id="UP000007875"/>
    </source>
</evidence>
<reference evidence="4" key="1">
    <citation type="submission" date="2003-08" db="EMBL/GenBank/DDBJ databases">
        <authorList>
            <person name="Birren B."/>
            <person name="Nusbaum C."/>
            <person name="Abebe A."/>
            <person name="Abouelleil A."/>
            <person name="Adekoya E."/>
            <person name="Ait-zahra M."/>
            <person name="Allen N."/>
            <person name="Allen T."/>
            <person name="An P."/>
            <person name="Anderson M."/>
            <person name="Anderson S."/>
            <person name="Arachchi H."/>
            <person name="Armbruster J."/>
            <person name="Bachantsang P."/>
            <person name="Baldwin J."/>
            <person name="Barry A."/>
            <person name="Bayul T."/>
            <person name="Blitshsteyn B."/>
            <person name="Bloom T."/>
            <person name="Blye J."/>
            <person name="Boguslavskiy L."/>
            <person name="Borowsky M."/>
            <person name="Boukhgalter B."/>
            <person name="Brunache A."/>
            <person name="Butler J."/>
            <person name="Calixte N."/>
            <person name="Calvo S."/>
            <person name="Camarata J."/>
            <person name="Campo K."/>
            <person name="Chang J."/>
            <person name="Cheshatsang Y."/>
            <person name="Citroen M."/>
            <person name="Collymore A."/>
            <person name="Considine T."/>
            <person name="Cook A."/>
            <person name="Cooke P."/>
            <person name="Corum B."/>
            <person name="Cuomo C."/>
            <person name="David R."/>
            <person name="Dawoe T."/>
            <person name="Degray S."/>
            <person name="Dodge S."/>
            <person name="Dooley K."/>
            <person name="Dorje P."/>
            <person name="Dorjee K."/>
            <person name="Dorris L."/>
            <person name="Duffey N."/>
            <person name="Dupes A."/>
            <person name="Elkins T."/>
            <person name="Engels R."/>
            <person name="Erickson J."/>
            <person name="Farina A."/>
            <person name="Faro S."/>
            <person name="Ferreira P."/>
            <person name="Fischer H."/>
            <person name="Fitzgerald M."/>
            <person name="Foley K."/>
            <person name="Gage D."/>
            <person name="Galagan J."/>
            <person name="Gearin G."/>
            <person name="Gnerre S."/>
            <person name="Gnirke A."/>
            <person name="Goyette A."/>
            <person name="Graham J."/>
            <person name="Grandbois E."/>
            <person name="Gyaltsen K."/>
            <person name="Hafez N."/>
            <person name="Hagopian D."/>
            <person name="Hagos B."/>
            <person name="Hall J."/>
            <person name="Hatcher B."/>
            <person name="Heller A."/>
            <person name="Higgins H."/>
            <person name="Honan T."/>
            <person name="Horn A."/>
            <person name="Houde N."/>
            <person name="Hughes L."/>
            <person name="Hulme W."/>
            <person name="Husby E."/>
            <person name="Iliev I."/>
            <person name="Jaffe D."/>
            <person name="Jones C."/>
            <person name="Kamal M."/>
            <person name="Kamat A."/>
            <person name="Kamvysselis M."/>
            <person name="Karlsson E."/>
            <person name="Kells C."/>
            <person name="Kieu A."/>
            <person name="Kisner P."/>
            <person name="Kodira C."/>
            <person name="Kulbokas E."/>
            <person name="Labutti K."/>
            <person name="Lama D."/>
            <person name="Landers T."/>
            <person name="Leger J."/>
            <person name="Levine S."/>
            <person name="Lewis D."/>
            <person name="Lewis T."/>
            <person name="Lindblad-toh K."/>
            <person name="Liu X."/>
            <person name="Lokyitsang T."/>
            <person name="Lokyitsang Y."/>
            <person name="Lucien O."/>
            <person name="Lui A."/>
            <person name="Ma L.J."/>
            <person name="Mabbitt R."/>
            <person name="Macdonald J."/>
            <person name="Maclean C."/>
            <person name="Major J."/>
            <person name="Manning J."/>
            <person name="Marabella R."/>
            <person name="Maru K."/>
            <person name="Matthews C."/>
            <person name="Mauceli E."/>
            <person name="Mccarthy M."/>
            <person name="Mcdonough S."/>
            <person name="Mcghee T."/>
            <person name="Meldrim J."/>
            <person name="Meneus L."/>
            <person name="Mesirov J."/>
            <person name="Mihalev A."/>
            <person name="Mihova T."/>
            <person name="Mikkelsen T."/>
            <person name="Mlenga V."/>
            <person name="Moru K."/>
            <person name="Mozes J."/>
            <person name="Mulrain L."/>
            <person name="Munson G."/>
            <person name="Naylor J."/>
            <person name="Newes C."/>
            <person name="Nguyen C."/>
            <person name="Nguyen N."/>
            <person name="Nguyen T."/>
            <person name="Nicol R."/>
            <person name="Nielsen C."/>
            <person name="Nizzari M."/>
            <person name="Norbu C."/>
            <person name="Norbu N."/>
            <person name="O'donnell P."/>
            <person name="Okoawo O."/>
            <person name="O'leary S."/>
            <person name="Omotosho B."/>
            <person name="O'neill K."/>
            <person name="Osman S."/>
            <person name="Parker S."/>
            <person name="Perrin D."/>
            <person name="Phunkhang P."/>
            <person name="Piqani B."/>
            <person name="Purcell S."/>
            <person name="Rachupka T."/>
            <person name="Ramasamy U."/>
            <person name="Rameau R."/>
            <person name="Ray V."/>
            <person name="Raymond C."/>
            <person name="Retta R."/>
            <person name="Richardson S."/>
            <person name="Rise C."/>
            <person name="Rodriguez J."/>
            <person name="Rogers J."/>
            <person name="Rogov P."/>
            <person name="Rutman M."/>
            <person name="Schupbach R."/>
            <person name="Seaman C."/>
            <person name="Settipalli S."/>
            <person name="Sharpe T."/>
            <person name="Sheridan J."/>
            <person name="Sherpa N."/>
            <person name="Shi J."/>
            <person name="Smirnov S."/>
            <person name="Smith C."/>
            <person name="Sougnez C."/>
            <person name="Spencer B."/>
            <person name="Stalker J."/>
            <person name="Stange-thomann N."/>
            <person name="Stavropoulos S."/>
            <person name="Stetson K."/>
            <person name="Stone C."/>
            <person name="Stone S."/>
            <person name="Stubbs M."/>
            <person name="Talamas J."/>
            <person name="Tchuinga P."/>
            <person name="Tenzing P."/>
            <person name="Tesfaye S."/>
            <person name="Theodore J."/>
            <person name="Thoulutsang Y."/>
            <person name="Topham K."/>
            <person name="Towey S."/>
            <person name="Tsamla T."/>
            <person name="Tsomo N."/>
            <person name="Vallee D."/>
            <person name="Vassiliev H."/>
            <person name="Venkataraman V."/>
            <person name="Vinson J."/>
            <person name="Vo A."/>
            <person name="Wade C."/>
            <person name="Wang S."/>
            <person name="Wangchuk T."/>
            <person name="Wangdi T."/>
            <person name="Whittaker C."/>
            <person name="Wilkinson J."/>
            <person name="Wu Y."/>
            <person name="Wyman D."/>
            <person name="Yadav S."/>
            <person name="Yang S."/>
            <person name="Yang X."/>
            <person name="Yeager S."/>
            <person name="Yee E."/>
            <person name="Young G."/>
            <person name="Zainoun J."/>
            <person name="Zembeck L."/>
            <person name="Zimmer A."/>
            <person name="Zody M."/>
            <person name="Lander E."/>
        </authorList>
    </citation>
    <scope>NUCLEOTIDE SEQUENCE [LARGE SCALE GENOMIC DNA]</scope>
</reference>
<dbReference type="Gene3D" id="3.30.1680.10">
    <property type="entry name" value="ligand-binding face of the semaphorins, domain 2"/>
    <property type="match status" value="1"/>
</dbReference>
<feature type="region of interest" description="Disordered" evidence="1">
    <location>
        <begin position="113"/>
        <end position="179"/>
    </location>
</feature>
<evidence type="ECO:0000313" key="3">
    <source>
        <dbReference type="Ensembl" id="ENSCSAVP00000008120.1"/>
    </source>
</evidence>
<feature type="region of interest" description="Disordered" evidence="1">
    <location>
        <begin position="195"/>
        <end position="242"/>
    </location>
</feature>
<name>H2YS10_CIOSA</name>
<accession>H2YS10</accession>
<organism evidence="3 4">
    <name type="scientific">Ciona savignyi</name>
    <name type="common">Pacific transparent sea squirt</name>
    <dbReference type="NCBI Taxonomy" id="51511"/>
    <lineage>
        <taxon>Eukaryota</taxon>
        <taxon>Metazoa</taxon>
        <taxon>Chordata</taxon>
        <taxon>Tunicata</taxon>
        <taxon>Ascidiacea</taxon>
        <taxon>Phlebobranchia</taxon>
        <taxon>Cionidae</taxon>
        <taxon>Ciona</taxon>
    </lineage>
</organism>
<dbReference type="SUPFAM" id="SSF103575">
    <property type="entry name" value="Plexin repeat"/>
    <property type="match status" value="1"/>
</dbReference>
<dbReference type="Ensembl" id="ENSCSAVT00000008228.1">
    <property type="protein sequence ID" value="ENSCSAVP00000008120.1"/>
    <property type="gene ID" value="ENSCSAVG00000004834.1"/>
</dbReference>
<proteinExistence type="predicted"/>
<feature type="compositionally biased region" description="Basic and acidic residues" evidence="1">
    <location>
        <begin position="113"/>
        <end position="128"/>
    </location>
</feature>
<dbReference type="InParanoid" id="H2YS10"/>
<sequence length="242" mass="26921">IHLQRSCIQSGNPYCGWRNGECIALTADSSNDFEQDLFSTRTDLSDCDQDLNASLNIGDCCVGTAGAVLPLVVGLVSVFTFVLLIYLIFAKCKGNRRLRRTRRNCTTSLCQRRNGESSKDHAGQETRSRRFFQRKSKKDYPPRVSIEPSSAGTRPSLRSNDSVFEGTHEPLNNAANAYPNPEYSNLHIVENLTRTGQDSEGESAWSEDHFESDNPSSSQLTSPTTNQATLNSQYNMNNNRAI</sequence>
<keyword evidence="4" id="KW-1185">Reference proteome</keyword>
<dbReference type="Proteomes" id="UP000007875">
    <property type="component" value="Unassembled WGS sequence"/>
</dbReference>
<evidence type="ECO:0000256" key="2">
    <source>
        <dbReference type="SAM" id="Phobius"/>
    </source>
</evidence>
<keyword evidence="2" id="KW-0812">Transmembrane</keyword>
<reference evidence="3" key="3">
    <citation type="submission" date="2025-09" db="UniProtKB">
        <authorList>
            <consortium name="Ensembl"/>
        </authorList>
    </citation>
    <scope>IDENTIFICATION</scope>
</reference>
<feature type="transmembrane region" description="Helical" evidence="2">
    <location>
        <begin position="67"/>
        <end position="90"/>
    </location>
</feature>